<dbReference type="RefSeq" id="WP_135945168.1">
    <property type="nucleotide sequence ID" value="NZ_BMEI01000003.1"/>
</dbReference>
<dbReference type="PANTHER" id="PTHR34219:SF3">
    <property type="entry name" value="BLL7967 PROTEIN"/>
    <property type="match status" value="1"/>
</dbReference>
<feature type="transmembrane region" description="Helical" evidence="1">
    <location>
        <begin position="190"/>
        <end position="211"/>
    </location>
</feature>
<evidence type="ECO:0000313" key="3">
    <source>
        <dbReference type="Proteomes" id="UP000305451"/>
    </source>
</evidence>
<comment type="caution">
    <text evidence="2">The sequence shown here is derived from an EMBL/GenBank/DDBJ whole genome shotgun (WGS) entry which is preliminary data.</text>
</comment>
<name>A0A4S2H874_9PROT</name>
<sequence length="382" mass="41566">MTSRSLKAWSVVHTWTSLVCTLFLLMLCVTGLPLIFHDEFEDALNPDAWQAANPDGPMLSLDAILGVALENRPGEVPLFMSFDTDRPVVNVTTGPTPDAPGPQMHFASFDRTSGELVPPRADAGGVMDFLLQLHTDMFLGLPGMLFLGAMGMMFLAAIVSGVVLYLPFMRKQAFGTLRVNRTRRIKWLDYHNLLGIVTLAWVIVVGATGVINTLATPIFDLWKAEALADLTAPYPHRNVPLPAAMSSLDQAVAQAVDAAPDMTLQFVAFPGGDFSTDFHYAVFLHGDTALTEHLITPALIDAETGAFAGMREMPWYTQALSLSKPLHFGDYGGLALKLLWAILDLAAIGVLATGLYLWAARVRRPKPRHLSETTLAAQEPAQ</sequence>
<dbReference type="OrthoDB" id="9791166at2"/>
<accession>A0A4S2H874</accession>
<reference evidence="2 3" key="1">
    <citation type="journal article" date="2013" name="Int. J. Syst. Evol. Microbiol.">
        <title>Marinicauda pacifica gen. nov., sp. nov., a prosthecate alphaproteobacterium of the family Hyphomonadaceae isolated from deep seawater.</title>
        <authorList>
            <person name="Zhang X.Y."/>
            <person name="Li G.W."/>
            <person name="Wang C.S."/>
            <person name="Zhang Y.J."/>
            <person name="Xu X.W."/>
            <person name="Li H."/>
            <person name="Liu A."/>
            <person name="Liu C."/>
            <person name="Xie B.B."/>
            <person name="Qin Q.L."/>
            <person name="Xu Z."/>
            <person name="Chen X.L."/>
            <person name="Zhou B.C."/>
            <person name="Zhang Y.Z."/>
        </authorList>
    </citation>
    <scope>NUCLEOTIDE SEQUENCE [LARGE SCALE GENOMIC DNA]</scope>
    <source>
        <strain evidence="2 3">P-1 km-3</strain>
    </source>
</reference>
<dbReference type="Proteomes" id="UP000305451">
    <property type="component" value="Unassembled WGS sequence"/>
</dbReference>
<feature type="transmembrane region" description="Helical" evidence="1">
    <location>
        <begin position="12"/>
        <end position="36"/>
    </location>
</feature>
<dbReference type="EMBL" id="SRXV01000003">
    <property type="protein sequence ID" value="TGY92035.1"/>
    <property type="molecule type" value="Genomic_DNA"/>
</dbReference>
<gene>
    <name evidence="2" type="ORF">E5162_10220</name>
</gene>
<evidence type="ECO:0000313" key="2">
    <source>
        <dbReference type="EMBL" id="TGY92035.1"/>
    </source>
</evidence>
<organism evidence="2 3">
    <name type="scientific">Marinicauda pacifica</name>
    <dbReference type="NCBI Taxonomy" id="1133559"/>
    <lineage>
        <taxon>Bacteria</taxon>
        <taxon>Pseudomonadati</taxon>
        <taxon>Pseudomonadota</taxon>
        <taxon>Alphaproteobacteria</taxon>
        <taxon>Maricaulales</taxon>
        <taxon>Maricaulaceae</taxon>
        <taxon>Marinicauda</taxon>
    </lineage>
</organism>
<dbReference type="Pfam" id="PF03929">
    <property type="entry name" value="PepSY_TM"/>
    <property type="match status" value="1"/>
</dbReference>
<keyword evidence="1" id="KW-1133">Transmembrane helix</keyword>
<proteinExistence type="predicted"/>
<evidence type="ECO:0000256" key="1">
    <source>
        <dbReference type="SAM" id="Phobius"/>
    </source>
</evidence>
<keyword evidence="1" id="KW-0812">Transmembrane</keyword>
<dbReference type="AlphaFoldDB" id="A0A4S2H874"/>
<protein>
    <submittedName>
        <fullName evidence="2">PepSY domain-containing protein</fullName>
    </submittedName>
</protein>
<feature type="transmembrane region" description="Helical" evidence="1">
    <location>
        <begin position="338"/>
        <end position="359"/>
    </location>
</feature>
<keyword evidence="3" id="KW-1185">Reference proteome</keyword>
<dbReference type="PANTHER" id="PTHR34219">
    <property type="entry name" value="IRON-REGULATED INNER MEMBRANE PROTEIN-RELATED"/>
    <property type="match status" value="1"/>
</dbReference>
<dbReference type="InterPro" id="IPR005625">
    <property type="entry name" value="PepSY-ass_TM"/>
</dbReference>
<keyword evidence="1" id="KW-0472">Membrane</keyword>
<feature type="transmembrane region" description="Helical" evidence="1">
    <location>
        <begin position="144"/>
        <end position="169"/>
    </location>
</feature>